<evidence type="ECO:0000256" key="7">
    <source>
        <dbReference type="ARBA" id="ARBA00023157"/>
    </source>
</evidence>
<sequence length="578" mass="61329">MSLFALRFHSWLRCGVVAALVLAGAVPARADTAPTGLAPLPALPPVMACADLAALRLDGVTDGAVEISAATVVVAGAAPYCEVRGRIAPAIGFVLRLPTQGWTQRYVQTGCGGLCGSARIDPGQGADCVPVRDGTVAIATTDMGHQGSGTPAGAWAAGQPQAQIDFAYRGVHATAQLAQALVARFYGQPARHRYFIGCSDGGREALMEAQRYPQDFDGIVAGAPALNMVVQNSFHHAWNVRANRDASGRYRLLAGQLPMLHAAVLDACDGLDGLVDGLIEDPRRCPFEPRRLLCRDGQDPAHCLSPEAVAAVQALHDGARDDQGHYLEVPGAHPLGSERLWTLFVPPTPQAAFNFSEQIAAAPFVRYLAHFNQALPAWTVDDLRFTAEAFWQTVQTSVYLSAMDPDLSRFQARGGKLLLWHGWSDEHIAATTTIAYAQALRRQMGAAAADAFTRLYLLPGVGHCGGGDGPDQVDLLTPVMAWVETGQAPQALMTAQVASGVTTRTRPVYPYPLVARFQGGDPTLAANFAPVDPGPEEPTPDWLGAPLFASGYQAQCQARDGRLVCDPPGLPFGTPAPR</sequence>
<dbReference type="EMBL" id="JAGQDD010000001">
    <property type="protein sequence ID" value="MBQ0929398.1"/>
    <property type="molecule type" value="Genomic_DNA"/>
</dbReference>
<dbReference type="GO" id="GO:0052689">
    <property type="term" value="F:carboxylic ester hydrolase activity"/>
    <property type="evidence" value="ECO:0007669"/>
    <property type="project" value="UniProtKB-KW"/>
</dbReference>
<evidence type="ECO:0000256" key="3">
    <source>
        <dbReference type="ARBA" id="ARBA00022723"/>
    </source>
</evidence>
<accession>A0A940Y608</accession>
<dbReference type="GO" id="GO:0046872">
    <property type="term" value="F:metal ion binding"/>
    <property type="evidence" value="ECO:0007669"/>
    <property type="project" value="UniProtKB-KW"/>
</dbReference>
<keyword evidence="3" id="KW-0479">Metal-binding</keyword>
<name>A0A940Y608_9BURK</name>
<gene>
    <name evidence="9" type="ORF">KAK03_02800</name>
</gene>
<keyword evidence="6" id="KW-0106">Calcium</keyword>
<organism evidence="9 10">
    <name type="scientific">Ideonella alba</name>
    <dbReference type="NCBI Taxonomy" id="2824118"/>
    <lineage>
        <taxon>Bacteria</taxon>
        <taxon>Pseudomonadati</taxon>
        <taxon>Pseudomonadota</taxon>
        <taxon>Betaproteobacteria</taxon>
        <taxon>Burkholderiales</taxon>
        <taxon>Sphaerotilaceae</taxon>
        <taxon>Ideonella</taxon>
    </lineage>
</organism>
<dbReference type="AlphaFoldDB" id="A0A940Y608"/>
<evidence type="ECO:0000313" key="10">
    <source>
        <dbReference type="Proteomes" id="UP000676246"/>
    </source>
</evidence>
<keyword evidence="10" id="KW-1185">Reference proteome</keyword>
<evidence type="ECO:0000256" key="1">
    <source>
        <dbReference type="ARBA" id="ARBA00006249"/>
    </source>
</evidence>
<evidence type="ECO:0000256" key="8">
    <source>
        <dbReference type="SAM" id="SignalP"/>
    </source>
</evidence>
<feature type="signal peptide" evidence="8">
    <location>
        <begin position="1"/>
        <end position="30"/>
    </location>
</feature>
<keyword evidence="2" id="KW-0719">Serine esterase</keyword>
<feature type="chain" id="PRO_5037819454" evidence="8">
    <location>
        <begin position="31"/>
        <end position="578"/>
    </location>
</feature>
<dbReference type="RefSeq" id="WP_210851643.1">
    <property type="nucleotide sequence ID" value="NZ_JAGQDD010000001.1"/>
</dbReference>
<keyword evidence="5 9" id="KW-0378">Hydrolase</keyword>
<reference evidence="9 10" key="1">
    <citation type="submission" date="2021-04" db="EMBL/GenBank/DDBJ databases">
        <title>The genome sequence of Ideonella sp. 3Y2.</title>
        <authorList>
            <person name="Liu Y."/>
        </authorList>
    </citation>
    <scope>NUCLEOTIDE SEQUENCE [LARGE SCALE GENOMIC DNA]</scope>
    <source>
        <strain evidence="9 10">3Y2</strain>
    </source>
</reference>
<proteinExistence type="inferred from homology"/>
<keyword evidence="7" id="KW-1015">Disulfide bond</keyword>
<dbReference type="PANTHER" id="PTHR33938:SF15">
    <property type="entry name" value="FERULOYL ESTERASE B-RELATED"/>
    <property type="match status" value="1"/>
</dbReference>
<dbReference type="Proteomes" id="UP000676246">
    <property type="component" value="Unassembled WGS sequence"/>
</dbReference>
<dbReference type="PANTHER" id="PTHR33938">
    <property type="entry name" value="FERULOYL ESTERASE B-RELATED"/>
    <property type="match status" value="1"/>
</dbReference>
<evidence type="ECO:0000256" key="2">
    <source>
        <dbReference type="ARBA" id="ARBA00022487"/>
    </source>
</evidence>
<keyword evidence="4 8" id="KW-0732">Signal</keyword>
<evidence type="ECO:0000256" key="5">
    <source>
        <dbReference type="ARBA" id="ARBA00022801"/>
    </source>
</evidence>
<comment type="similarity">
    <text evidence="1">Belongs to the tannase family.</text>
</comment>
<evidence type="ECO:0000256" key="4">
    <source>
        <dbReference type="ARBA" id="ARBA00022729"/>
    </source>
</evidence>
<dbReference type="InterPro" id="IPR011118">
    <property type="entry name" value="Tannase/feruloyl_esterase"/>
</dbReference>
<evidence type="ECO:0000313" key="9">
    <source>
        <dbReference type="EMBL" id="MBQ0929398.1"/>
    </source>
</evidence>
<comment type="caution">
    <text evidence="9">The sequence shown here is derived from an EMBL/GenBank/DDBJ whole genome shotgun (WGS) entry which is preliminary data.</text>
</comment>
<dbReference type="Pfam" id="PF07519">
    <property type="entry name" value="Tannase"/>
    <property type="match status" value="1"/>
</dbReference>
<dbReference type="Gene3D" id="3.40.50.1820">
    <property type="entry name" value="alpha/beta hydrolase"/>
    <property type="match status" value="1"/>
</dbReference>
<dbReference type="InterPro" id="IPR029058">
    <property type="entry name" value="AB_hydrolase_fold"/>
</dbReference>
<evidence type="ECO:0000256" key="6">
    <source>
        <dbReference type="ARBA" id="ARBA00022837"/>
    </source>
</evidence>
<protein>
    <submittedName>
        <fullName evidence="9">Tannase/feruloyl esterase family alpha/beta hydrolase</fullName>
    </submittedName>
</protein>
<dbReference type="SUPFAM" id="SSF53474">
    <property type="entry name" value="alpha/beta-Hydrolases"/>
    <property type="match status" value="1"/>
</dbReference>